<evidence type="ECO:0000259" key="9">
    <source>
        <dbReference type="Pfam" id="PF12051"/>
    </source>
</evidence>
<name>A0A379M088_9NOCA</name>
<dbReference type="Pfam" id="PF12051">
    <property type="entry name" value="DUF3533"/>
    <property type="match status" value="1"/>
</dbReference>
<accession>A0A379M088</accession>
<dbReference type="InterPro" id="IPR051328">
    <property type="entry name" value="T7SS_ABC-Transporter"/>
</dbReference>
<evidence type="ECO:0000256" key="2">
    <source>
        <dbReference type="ARBA" id="ARBA00007783"/>
    </source>
</evidence>
<keyword evidence="5 8" id="KW-1133">Transmembrane helix</keyword>
<feature type="transmembrane region" description="Helical" evidence="8">
    <location>
        <begin position="277"/>
        <end position="299"/>
    </location>
</feature>
<dbReference type="AlphaFoldDB" id="A0A379M088"/>
<feature type="transmembrane region" description="Helical" evidence="8">
    <location>
        <begin position="20"/>
        <end position="40"/>
    </location>
</feature>
<feature type="transmembrane region" description="Helical" evidence="8">
    <location>
        <begin position="402"/>
        <end position="423"/>
    </location>
</feature>
<dbReference type="InterPro" id="IPR022703">
    <property type="entry name" value="DUF3533"/>
</dbReference>
<comment type="similarity">
    <text evidence="2">Belongs to the ABC-2 integral membrane protein family.</text>
</comment>
<evidence type="ECO:0000256" key="5">
    <source>
        <dbReference type="ARBA" id="ARBA00022989"/>
    </source>
</evidence>
<gene>
    <name evidence="10" type="ORF">NCTC13296_02584</name>
</gene>
<dbReference type="PANTHER" id="PTHR43077">
    <property type="entry name" value="TRANSPORT PERMEASE YVFS-RELATED"/>
    <property type="match status" value="1"/>
</dbReference>
<keyword evidence="3" id="KW-1003">Cell membrane</keyword>
<feature type="domain" description="DUF3533" evidence="9">
    <location>
        <begin position="30"/>
        <end position="394"/>
    </location>
</feature>
<protein>
    <submittedName>
        <fullName evidence="10">ABC transporter transmembrane protein</fullName>
    </submittedName>
</protein>
<evidence type="ECO:0000256" key="1">
    <source>
        <dbReference type="ARBA" id="ARBA00004651"/>
    </source>
</evidence>
<evidence type="ECO:0000256" key="4">
    <source>
        <dbReference type="ARBA" id="ARBA00022692"/>
    </source>
</evidence>
<evidence type="ECO:0000256" key="3">
    <source>
        <dbReference type="ARBA" id="ARBA00022475"/>
    </source>
</evidence>
<dbReference type="Gene3D" id="3.40.1710.10">
    <property type="entry name" value="abc type-2 transporter like domain"/>
    <property type="match status" value="1"/>
</dbReference>
<feature type="transmembrane region" description="Helical" evidence="8">
    <location>
        <begin position="319"/>
        <end position="350"/>
    </location>
</feature>
<feature type="region of interest" description="Disordered" evidence="7">
    <location>
        <begin position="434"/>
        <end position="511"/>
    </location>
</feature>
<feature type="compositionally biased region" description="Basic and acidic residues" evidence="7">
    <location>
        <begin position="457"/>
        <end position="469"/>
    </location>
</feature>
<evidence type="ECO:0000256" key="6">
    <source>
        <dbReference type="ARBA" id="ARBA00023136"/>
    </source>
</evidence>
<dbReference type="OrthoDB" id="4571363at2"/>
<evidence type="ECO:0000256" key="8">
    <source>
        <dbReference type="SAM" id="Phobius"/>
    </source>
</evidence>
<dbReference type="PANTHER" id="PTHR43077:SF8">
    <property type="entry name" value="DOXORUBICIN RESISTANCE ABC TRANSPORTER PERMEASE PROTEIN DRRB"/>
    <property type="match status" value="1"/>
</dbReference>
<evidence type="ECO:0000313" key="11">
    <source>
        <dbReference type="Proteomes" id="UP000254569"/>
    </source>
</evidence>
<sequence length="511" mass="54012">MSPTQSSIDPHHSTLRSARFWLAPFAVVAAVMSALAYFYLGALLDPSENLRQFPMAIVNQDVGDVLPGSDERQNFGDQITEGILDGIDPEEIDLQQMGISAADRGLDDGSLYGAIVIPSDFTKRISILAQASVVPGDIEKPIITLYTNPRTGAFATGIVTTIGDRALTQVNDSVGEQLTETVTATLADTAPDLQLSGAGSLTLAQPIDALTVEHKPLPGGTGAGLSAFFYTLLLILAGFTGATIINAVVDTKLGFVPTEYGPLYIARETTRMSRLQVLALKWGITVIMSLIVSALYVWIATGLGMPAPRALLLWEYGALAISAVGITSLAVMSIFGAAGLLVNLIVFIVLGLPSSGGTIPIEATPRLFEWLSTFEPMHQIYLAVRAILYFDGRAGAGLGHGATMTIVGLVFGLVVGAAVTWIYDRVGFHRAPDAPVRLPWRPSRQRDQDSAIVGDPVHSDDTVDERGQDDRDDTGESSGGSERSDDNDGPVDEMGAPPRVGGSGGAPPLSR</sequence>
<keyword evidence="6 8" id="KW-0472">Membrane</keyword>
<dbReference type="EMBL" id="UGVI01000001">
    <property type="protein sequence ID" value="SUE15721.1"/>
    <property type="molecule type" value="Genomic_DNA"/>
</dbReference>
<organism evidence="10 11">
    <name type="scientific">Rhodococcus gordoniae</name>
    <dbReference type="NCBI Taxonomy" id="223392"/>
    <lineage>
        <taxon>Bacteria</taxon>
        <taxon>Bacillati</taxon>
        <taxon>Actinomycetota</taxon>
        <taxon>Actinomycetes</taxon>
        <taxon>Mycobacteriales</taxon>
        <taxon>Nocardiaceae</taxon>
        <taxon>Rhodococcus</taxon>
    </lineage>
</organism>
<proteinExistence type="inferred from homology"/>
<evidence type="ECO:0000313" key="10">
    <source>
        <dbReference type="EMBL" id="SUE15721.1"/>
    </source>
</evidence>
<keyword evidence="11" id="KW-1185">Reference proteome</keyword>
<evidence type="ECO:0000256" key="7">
    <source>
        <dbReference type="SAM" id="MobiDB-lite"/>
    </source>
</evidence>
<dbReference type="GO" id="GO:0005886">
    <property type="term" value="C:plasma membrane"/>
    <property type="evidence" value="ECO:0007669"/>
    <property type="project" value="UniProtKB-SubCell"/>
</dbReference>
<dbReference type="Proteomes" id="UP000254569">
    <property type="component" value="Unassembled WGS sequence"/>
</dbReference>
<reference evidence="10 11" key="1">
    <citation type="submission" date="2018-06" db="EMBL/GenBank/DDBJ databases">
        <authorList>
            <consortium name="Pathogen Informatics"/>
            <person name="Doyle S."/>
        </authorList>
    </citation>
    <scope>NUCLEOTIDE SEQUENCE [LARGE SCALE GENOMIC DNA]</scope>
    <source>
        <strain evidence="10 11">NCTC13296</strain>
    </source>
</reference>
<feature type="transmembrane region" description="Helical" evidence="8">
    <location>
        <begin position="227"/>
        <end position="249"/>
    </location>
</feature>
<keyword evidence="4 8" id="KW-0812">Transmembrane</keyword>
<comment type="subcellular location">
    <subcellularLocation>
        <location evidence="1">Cell membrane</location>
        <topology evidence="1">Multi-pass membrane protein</topology>
    </subcellularLocation>
</comment>